<dbReference type="OrthoDB" id="5292887at2"/>
<dbReference type="PROSITE" id="PS50110">
    <property type="entry name" value="RESPONSE_REGULATORY"/>
    <property type="match status" value="1"/>
</dbReference>
<evidence type="ECO:0000256" key="1">
    <source>
        <dbReference type="ARBA" id="ARBA00022553"/>
    </source>
</evidence>
<organism evidence="9 10">
    <name type="scientific">Roseovarius pacificus</name>
    <dbReference type="NCBI Taxonomy" id="337701"/>
    <lineage>
        <taxon>Bacteria</taxon>
        <taxon>Pseudomonadati</taxon>
        <taxon>Pseudomonadota</taxon>
        <taxon>Alphaproteobacteria</taxon>
        <taxon>Rhodobacterales</taxon>
        <taxon>Roseobacteraceae</taxon>
        <taxon>Roseovarius</taxon>
    </lineage>
</organism>
<dbReference type="InterPro" id="IPR036388">
    <property type="entry name" value="WH-like_DNA-bd_sf"/>
</dbReference>
<keyword evidence="4 9" id="KW-0238">DNA-binding</keyword>
<evidence type="ECO:0000256" key="2">
    <source>
        <dbReference type="ARBA" id="ARBA00023012"/>
    </source>
</evidence>
<feature type="domain" description="Response regulatory" evidence="8">
    <location>
        <begin position="5"/>
        <end position="122"/>
    </location>
</feature>
<dbReference type="SUPFAM" id="SSF46894">
    <property type="entry name" value="C-terminal effector domain of the bipartite response regulators"/>
    <property type="match status" value="1"/>
</dbReference>
<dbReference type="STRING" id="337701.SAMN05444398_12149"/>
<dbReference type="CDD" id="cd17574">
    <property type="entry name" value="REC_OmpR"/>
    <property type="match status" value="1"/>
</dbReference>
<dbReference type="InterPro" id="IPR001789">
    <property type="entry name" value="Sig_transdc_resp-reg_receiver"/>
</dbReference>
<evidence type="ECO:0000259" key="7">
    <source>
        <dbReference type="PROSITE" id="PS50043"/>
    </source>
</evidence>
<evidence type="ECO:0000256" key="5">
    <source>
        <dbReference type="ARBA" id="ARBA00023163"/>
    </source>
</evidence>
<dbReference type="Gene3D" id="1.10.10.10">
    <property type="entry name" value="Winged helix-like DNA-binding domain superfamily/Winged helix DNA-binding domain"/>
    <property type="match status" value="1"/>
</dbReference>
<dbReference type="SMART" id="SM00421">
    <property type="entry name" value="HTH_LUXR"/>
    <property type="match status" value="1"/>
</dbReference>
<dbReference type="InterPro" id="IPR016032">
    <property type="entry name" value="Sig_transdc_resp-reg_C-effctor"/>
</dbReference>
<name>A0A1M7JPZ9_9RHOB</name>
<dbReference type="PROSITE" id="PS50043">
    <property type="entry name" value="HTH_LUXR_2"/>
    <property type="match status" value="1"/>
</dbReference>
<dbReference type="GO" id="GO:0000156">
    <property type="term" value="F:phosphorelay response regulator activity"/>
    <property type="evidence" value="ECO:0007669"/>
    <property type="project" value="TreeGrafter"/>
</dbReference>
<evidence type="ECO:0000259" key="8">
    <source>
        <dbReference type="PROSITE" id="PS50110"/>
    </source>
</evidence>
<dbReference type="Gene3D" id="3.40.50.2300">
    <property type="match status" value="1"/>
</dbReference>
<dbReference type="SUPFAM" id="SSF52172">
    <property type="entry name" value="CheY-like"/>
    <property type="match status" value="1"/>
</dbReference>
<feature type="domain" description="HTH luxR-type" evidence="7">
    <location>
        <begin position="250"/>
        <end position="315"/>
    </location>
</feature>
<dbReference type="PRINTS" id="PR00038">
    <property type="entry name" value="HTHLUXR"/>
</dbReference>
<evidence type="ECO:0000256" key="4">
    <source>
        <dbReference type="ARBA" id="ARBA00023125"/>
    </source>
</evidence>
<dbReference type="InterPro" id="IPR011006">
    <property type="entry name" value="CheY-like_superfamily"/>
</dbReference>
<dbReference type="EMBL" id="FRBR01000021">
    <property type="protein sequence ID" value="SHM55078.1"/>
    <property type="molecule type" value="Genomic_DNA"/>
</dbReference>
<dbReference type="RefSeq" id="WP_073037635.1">
    <property type="nucleotide sequence ID" value="NZ_BMLR01000008.1"/>
</dbReference>
<feature type="modified residue" description="4-aspartylphosphate" evidence="6">
    <location>
        <position position="54"/>
    </location>
</feature>
<evidence type="ECO:0000313" key="9">
    <source>
        <dbReference type="EMBL" id="SHM55078.1"/>
    </source>
</evidence>
<keyword evidence="10" id="KW-1185">Reference proteome</keyword>
<sequence length="321" mass="34494">MTAPLILCVEDEPSLRDDIAFELHEAGYAVTAVADAREALTFLESRRPDLILCDILMPGMDGRGFMSHLRQSRPDLDDVPFIFLTALSSRQQVIEGRIAGADDYLTKPIDYDLLRATVESRLNRMQRLRAMPGDRSGLTALDRLAIGVVLLDANGGVVHANPLARRLSGEAGILLSGRITTSGEDGRKLSALIAALISDEGMAPTGLRLDAGCHLMIVGMSLPARAHHDEAVAMLILSGADGQPPLDNATLGQLFDLTPMEAQVACLLAEGLRRNQIADRLAISGTTVAFHLRNIFAKTGVQRQAELVALVLSVPLARPVI</sequence>
<dbReference type="InterPro" id="IPR000792">
    <property type="entry name" value="Tscrpt_reg_LuxR_C"/>
</dbReference>
<keyword evidence="3" id="KW-0805">Transcription regulation</keyword>
<dbReference type="PANTHER" id="PTHR48111:SF1">
    <property type="entry name" value="TWO-COMPONENT RESPONSE REGULATOR ORR33"/>
    <property type="match status" value="1"/>
</dbReference>
<dbReference type="GO" id="GO:0005829">
    <property type="term" value="C:cytosol"/>
    <property type="evidence" value="ECO:0007669"/>
    <property type="project" value="TreeGrafter"/>
</dbReference>
<proteinExistence type="predicted"/>
<dbReference type="GO" id="GO:0000976">
    <property type="term" value="F:transcription cis-regulatory region binding"/>
    <property type="evidence" value="ECO:0007669"/>
    <property type="project" value="TreeGrafter"/>
</dbReference>
<dbReference type="CDD" id="cd06170">
    <property type="entry name" value="LuxR_C_like"/>
    <property type="match status" value="1"/>
</dbReference>
<keyword evidence="5" id="KW-0804">Transcription</keyword>
<protein>
    <submittedName>
        <fullName evidence="9">DNA-binding response regulator, OmpR family, contains REC and winged-helix (WHTH) domain</fullName>
    </submittedName>
</protein>
<accession>A0A1M7JPZ9</accession>
<dbReference type="Pfam" id="PF00196">
    <property type="entry name" value="GerE"/>
    <property type="match status" value="1"/>
</dbReference>
<dbReference type="Proteomes" id="UP000183974">
    <property type="component" value="Unassembled WGS sequence"/>
</dbReference>
<dbReference type="GO" id="GO:0032993">
    <property type="term" value="C:protein-DNA complex"/>
    <property type="evidence" value="ECO:0007669"/>
    <property type="project" value="TreeGrafter"/>
</dbReference>
<gene>
    <name evidence="9" type="ORF">SAMN05444398_12149</name>
</gene>
<dbReference type="PANTHER" id="PTHR48111">
    <property type="entry name" value="REGULATOR OF RPOS"/>
    <property type="match status" value="1"/>
</dbReference>
<evidence type="ECO:0000313" key="10">
    <source>
        <dbReference type="Proteomes" id="UP000183974"/>
    </source>
</evidence>
<keyword evidence="2" id="KW-0902">Two-component regulatory system</keyword>
<dbReference type="InterPro" id="IPR039420">
    <property type="entry name" value="WalR-like"/>
</dbReference>
<evidence type="ECO:0000256" key="6">
    <source>
        <dbReference type="PROSITE-ProRule" id="PRU00169"/>
    </source>
</evidence>
<dbReference type="Pfam" id="PF00072">
    <property type="entry name" value="Response_reg"/>
    <property type="match status" value="1"/>
</dbReference>
<keyword evidence="1 6" id="KW-0597">Phosphoprotein</keyword>
<evidence type="ECO:0000256" key="3">
    <source>
        <dbReference type="ARBA" id="ARBA00023015"/>
    </source>
</evidence>
<dbReference type="GO" id="GO:0006355">
    <property type="term" value="P:regulation of DNA-templated transcription"/>
    <property type="evidence" value="ECO:0007669"/>
    <property type="project" value="InterPro"/>
</dbReference>
<dbReference type="AlphaFoldDB" id="A0A1M7JPZ9"/>
<reference evidence="9 10" key="1">
    <citation type="submission" date="2016-11" db="EMBL/GenBank/DDBJ databases">
        <authorList>
            <person name="Jaros S."/>
            <person name="Januszkiewicz K."/>
            <person name="Wedrychowicz H."/>
        </authorList>
    </citation>
    <scope>NUCLEOTIDE SEQUENCE [LARGE SCALE GENOMIC DNA]</scope>
    <source>
        <strain evidence="9 10">DSM 29589</strain>
    </source>
</reference>
<dbReference type="SMART" id="SM00448">
    <property type="entry name" value="REC"/>
    <property type="match status" value="1"/>
</dbReference>